<reference evidence="1 2" key="1">
    <citation type="submission" date="2015-01" db="EMBL/GenBank/DDBJ databases">
        <title>Evolution of Trichinella species and genotypes.</title>
        <authorList>
            <person name="Korhonen P.K."/>
            <person name="Edoardo P."/>
            <person name="Giuseppe L.R."/>
            <person name="Gasser R.B."/>
        </authorList>
    </citation>
    <scope>NUCLEOTIDE SEQUENCE [LARGE SCALE GENOMIC DNA]</scope>
    <source>
        <strain evidence="1">ISS470</strain>
    </source>
</reference>
<evidence type="ECO:0000313" key="2">
    <source>
        <dbReference type="Proteomes" id="UP000054995"/>
    </source>
</evidence>
<dbReference type="EMBL" id="JYDT01000223">
    <property type="protein sequence ID" value="KRY81494.1"/>
    <property type="molecule type" value="Genomic_DNA"/>
</dbReference>
<evidence type="ECO:0000313" key="1">
    <source>
        <dbReference type="EMBL" id="KRY81494.1"/>
    </source>
</evidence>
<organism evidence="1 2">
    <name type="scientific">Trichinella pseudospiralis</name>
    <name type="common">Parasitic roundworm</name>
    <dbReference type="NCBI Taxonomy" id="6337"/>
    <lineage>
        <taxon>Eukaryota</taxon>
        <taxon>Metazoa</taxon>
        <taxon>Ecdysozoa</taxon>
        <taxon>Nematoda</taxon>
        <taxon>Enoplea</taxon>
        <taxon>Dorylaimia</taxon>
        <taxon>Trichinellida</taxon>
        <taxon>Trichinellidae</taxon>
        <taxon>Trichinella</taxon>
    </lineage>
</organism>
<accession>A0A0V1F5P7</accession>
<dbReference type="Proteomes" id="UP000054995">
    <property type="component" value="Unassembled WGS sequence"/>
</dbReference>
<name>A0A0V1F5P7_TRIPS</name>
<protein>
    <submittedName>
        <fullName evidence="1">Uncharacterized protein</fullName>
    </submittedName>
</protein>
<sequence length="68" mass="7759">MEAVLTCIILETFVTELDNKFIKRCKILLAFLLPDSCCVAQIKRNKANCYKSRLNHCIVDHGMNQMVG</sequence>
<dbReference type="AlphaFoldDB" id="A0A0V1F5P7"/>
<comment type="caution">
    <text evidence="1">The sequence shown here is derived from an EMBL/GenBank/DDBJ whole genome shotgun (WGS) entry which is preliminary data.</text>
</comment>
<keyword evidence="2" id="KW-1185">Reference proteome</keyword>
<proteinExistence type="predicted"/>
<gene>
    <name evidence="1" type="ORF">T4D_11987</name>
</gene>